<reference evidence="1 2" key="1">
    <citation type="submission" date="2021-01" db="EMBL/GenBank/DDBJ databases">
        <title>Whole genome shotgun sequence of Catellatospora citrea NBRC 14495.</title>
        <authorList>
            <person name="Komaki H."/>
            <person name="Tamura T."/>
        </authorList>
    </citation>
    <scope>NUCLEOTIDE SEQUENCE [LARGE SCALE GENOMIC DNA]</scope>
    <source>
        <strain evidence="1 2">NBRC 14495</strain>
    </source>
</reference>
<proteinExistence type="predicted"/>
<evidence type="ECO:0000313" key="1">
    <source>
        <dbReference type="EMBL" id="GIF99082.1"/>
    </source>
</evidence>
<dbReference type="EMBL" id="BONH01000019">
    <property type="protein sequence ID" value="GIF99082.1"/>
    <property type="molecule type" value="Genomic_DNA"/>
</dbReference>
<accession>A0A8J3KG37</accession>
<dbReference type="AlphaFoldDB" id="A0A8J3KG37"/>
<name>A0A8J3KG37_9ACTN</name>
<protein>
    <submittedName>
        <fullName evidence="1">Uncharacterized protein</fullName>
    </submittedName>
</protein>
<gene>
    <name evidence="1" type="ORF">Cci01nite_41760</name>
</gene>
<evidence type="ECO:0000313" key="2">
    <source>
        <dbReference type="Proteomes" id="UP000659904"/>
    </source>
</evidence>
<sequence>MGISYQNLLLIGEMSQVRQAVTAAGADGWLVPAGPGRVALLPREGRCDVADVAVPAERLSTALGTPVLTNELIDSDVVVMTVYQDGRAVHRYVSDEAMLVDWFIDDDGVAMFRIGDVEYPADAAHPTGPSGADPQALARFGVGATDRARLAAVLRGESGHGERLRADEQHHLILELLHLDPGVLTMACRWFPGEDRADAVRVPPVPR</sequence>
<comment type="caution">
    <text evidence="1">The sequence shown here is derived from an EMBL/GenBank/DDBJ whole genome shotgun (WGS) entry which is preliminary data.</text>
</comment>
<keyword evidence="2" id="KW-1185">Reference proteome</keyword>
<organism evidence="1 2">
    <name type="scientific">Catellatospora citrea</name>
    <dbReference type="NCBI Taxonomy" id="53366"/>
    <lineage>
        <taxon>Bacteria</taxon>
        <taxon>Bacillati</taxon>
        <taxon>Actinomycetota</taxon>
        <taxon>Actinomycetes</taxon>
        <taxon>Micromonosporales</taxon>
        <taxon>Micromonosporaceae</taxon>
        <taxon>Catellatospora</taxon>
    </lineage>
</organism>
<dbReference type="Proteomes" id="UP000659904">
    <property type="component" value="Unassembled WGS sequence"/>
</dbReference>
<dbReference type="RefSeq" id="WP_120318917.1">
    <property type="nucleotide sequence ID" value="NZ_BONH01000019.1"/>
</dbReference>